<dbReference type="InterPro" id="IPR011990">
    <property type="entry name" value="TPR-like_helical_dom_sf"/>
</dbReference>
<dbReference type="Pfam" id="PF17177">
    <property type="entry name" value="PPR_long"/>
    <property type="match status" value="1"/>
</dbReference>
<evidence type="ECO:0000256" key="2">
    <source>
        <dbReference type="PROSITE-ProRule" id="PRU00708"/>
    </source>
</evidence>
<reference evidence="4 5" key="1">
    <citation type="submission" date="2024-11" db="EMBL/GenBank/DDBJ databases">
        <title>A near-complete genome assembly of Cinchona calisaya.</title>
        <authorList>
            <person name="Lian D.C."/>
            <person name="Zhao X.W."/>
            <person name="Wei L."/>
        </authorList>
    </citation>
    <scope>NUCLEOTIDE SEQUENCE [LARGE SCALE GENOMIC DNA]</scope>
    <source>
        <tissue evidence="4">Nenye</tissue>
    </source>
</reference>
<organism evidence="4 5">
    <name type="scientific">Cinchona calisaya</name>
    <dbReference type="NCBI Taxonomy" id="153742"/>
    <lineage>
        <taxon>Eukaryota</taxon>
        <taxon>Viridiplantae</taxon>
        <taxon>Streptophyta</taxon>
        <taxon>Embryophyta</taxon>
        <taxon>Tracheophyta</taxon>
        <taxon>Spermatophyta</taxon>
        <taxon>Magnoliopsida</taxon>
        <taxon>eudicotyledons</taxon>
        <taxon>Gunneridae</taxon>
        <taxon>Pentapetalae</taxon>
        <taxon>asterids</taxon>
        <taxon>lamiids</taxon>
        <taxon>Gentianales</taxon>
        <taxon>Rubiaceae</taxon>
        <taxon>Cinchonoideae</taxon>
        <taxon>Cinchoneae</taxon>
        <taxon>Cinchona</taxon>
    </lineage>
</organism>
<dbReference type="PANTHER" id="PTHR47003">
    <property type="entry name" value="OS01G0970900 PROTEIN"/>
    <property type="match status" value="1"/>
</dbReference>
<comment type="caution">
    <text evidence="4">The sequence shown here is derived from an EMBL/GenBank/DDBJ whole genome shotgun (WGS) entry which is preliminary data.</text>
</comment>
<dbReference type="PANTHER" id="PTHR47003:SF2">
    <property type="entry name" value="OS01G0970900 PROTEIN"/>
    <property type="match status" value="1"/>
</dbReference>
<dbReference type="EMBL" id="JBJUIK010000011">
    <property type="protein sequence ID" value="KAL3512733.1"/>
    <property type="molecule type" value="Genomic_DNA"/>
</dbReference>
<dbReference type="InterPro" id="IPR033443">
    <property type="entry name" value="PROP1-like_PPR_dom"/>
</dbReference>
<dbReference type="PROSITE" id="PS51375">
    <property type="entry name" value="PPR"/>
    <property type="match status" value="2"/>
</dbReference>
<feature type="repeat" description="PPR" evidence="2">
    <location>
        <begin position="120"/>
        <end position="154"/>
    </location>
</feature>
<evidence type="ECO:0000313" key="4">
    <source>
        <dbReference type="EMBL" id="KAL3512733.1"/>
    </source>
</evidence>
<evidence type="ECO:0000313" key="5">
    <source>
        <dbReference type="Proteomes" id="UP001630127"/>
    </source>
</evidence>
<evidence type="ECO:0000256" key="1">
    <source>
        <dbReference type="ARBA" id="ARBA00022737"/>
    </source>
</evidence>
<dbReference type="InterPro" id="IPR002885">
    <property type="entry name" value="PPR_rpt"/>
</dbReference>
<sequence length="232" mass="26171">MVKEMKSVGYEIDIDTHVKIMREFQKNYMAKDAVELYEHMMDGPFKPLVKECSLLLCVIAGVTDPDLDLMFRVVKKYEAAGYSLVKSDYDGIHRCLTSVGNFDEAEKIIETMKSAGCGPDNITYSQLVFGLCKARRLEEACEVLDVMEARGCIPDIKTWTILIKGHCAANEVDKALLCFAKMVEKGFDADADLLDVLLNGFLSQKKVVEAYKSVIEMVNKTHVIPWQTTHKR</sequence>
<dbReference type="InterPro" id="IPR044578">
    <property type="entry name" value="BIR6-like"/>
</dbReference>
<evidence type="ECO:0000259" key="3">
    <source>
        <dbReference type="Pfam" id="PF17177"/>
    </source>
</evidence>
<gene>
    <name evidence="4" type="ORF">ACH5RR_025450</name>
</gene>
<feature type="domain" description="PROP1-like PPR" evidence="3">
    <location>
        <begin position="29"/>
        <end position="177"/>
    </location>
</feature>
<dbReference type="NCBIfam" id="TIGR00756">
    <property type="entry name" value="PPR"/>
    <property type="match status" value="3"/>
</dbReference>
<dbReference type="Gene3D" id="1.25.40.10">
    <property type="entry name" value="Tetratricopeptide repeat domain"/>
    <property type="match status" value="1"/>
</dbReference>
<proteinExistence type="predicted"/>
<feature type="repeat" description="PPR" evidence="2">
    <location>
        <begin position="155"/>
        <end position="189"/>
    </location>
</feature>
<dbReference type="Proteomes" id="UP001630127">
    <property type="component" value="Unassembled WGS sequence"/>
</dbReference>
<accession>A0ABD2Z4P0</accession>
<protein>
    <recommendedName>
        <fullName evidence="3">PROP1-like PPR domain-containing protein</fullName>
    </recommendedName>
</protein>
<dbReference type="AlphaFoldDB" id="A0ABD2Z4P0"/>
<keyword evidence="1" id="KW-0677">Repeat</keyword>
<keyword evidence="5" id="KW-1185">Reference proteome</keyword>
<name>A0ABD2Z4P0_9GENT</name>